<dbReference type="Proteomes" id="UP001597052">
    <property type="component" value="Unassembled WGS sequence"/>
</dbReference>
<evidence type="ECO:0000259" key="1">
    <source>
        <dbReference type="Pfam" id="PF25912"/>
    </source>
</evidence>
<protein>
    <recommendedName>
        <fullName evidence="1">DUF7964 domain-containing protein</fullName>
    </recommendedName>
</protein>
<comment type="caution">
    <text evidence="2">The sequence shown here is derived from an EMBL/GenBank/DDBJ whole genome shotgun (WGS) entry which is preliminary data.</text>
</comment>
<accession>A0ABD6D6L5</accession>
<name>A0ABD6D6L5_9EURY</name>
<evidence type="ECO:0000313" key="3">
    <source>
        <dbReference type="Proteomes" id="UP001597052"/>
    </source>
</evidence>
<gene>
    <name evidence="2" type="ORF">ACFSBW_02430</name>
</gene>
<feature type="domain" description="DUF7964" evidence="1">
    <location>
        <begin position="4"/>
        <end position="96"/>
    </location>
</feature>
<evidence type="ECO:0000313" key="2">
    <source>
        <dbReference type="EMBL" id="MFD1640733.1"/>
    </source>
</evidence>
<dbReference type="RefSeq" id="WP_256394431.1">
    <property type="nucleotide sequence ID" value="NZ_JANHDJ010000001.1"/>
</dbReference>
<dbReference type="EMBL" id="JBHUDM010000001">
    <property type="protein sequence ID" value="MFD1640733.1"/>
    <property type="molecule type" value="Genomic_DNA"/>
</dbReference>
<keyword evidence="3" id="KW-1185">Reference proteome</keyword>
<sequence>MALTDLLPDRPLQESEVDALDDSDKIVGNFPVYLEEVSGFAIGLVLVIDATAHALSYDVDGEGWELIESRELAHPVDGGVHVDDMDLIEALQSTASQHAGASA</sequence>
<organism evidence="2 3">
    <name type="scientific">Halohasta litorea</name>
    <dbReference type="NCBI Taxonomy" id="869891"/>
    <lineage>
        <taxon>Archaea</taxon>
        <taxon>Methanobacteriati</taxon>
        <taxon>Methanobacteriota</taxon>
        <taxon>Stenosarchaea group</taxon>
        <taxon>Halobacteria</taxon>
        <taxon>Halobacteriales</taxon>
        <taxon>Haloferacaceae</taxon>
        <taxon>Halohasta</taxon>
    </lineage>
</organism>
<dbReference type="Pfam" id="PF25912">
    <property type="entry name" value="DUF7964"/>
    <property type="match status" value="1"/>
</dbReference>
<dbReference type="AlphaFoldDB" id="A0ABD6D6L5"/>
<dbReference type="InterPro" id="IPR058270">
    <property type="entry name" value="DUF7964"/>
</dbReference>
<proteinExistence type="predicted"/>
<reference evidence="2 3" key="1">
    <citation type="journal article" date="2019" name="Int. J. Syst. Evol. Microbiol.">
        <title>The Global Catalogue of Microorganisms (GCM) 10K type strain sequencing project: providing services to taxonomists for standard genome sequencing and annotation.</title>
        <authorList>
            <consortium name="The Broad Institute Genomics Platform"/>
            <consortium name="The Broad Institute Genome Sequencing Center for Infectious Disease"/>
            <person name="Wu L."/>
            <person name="Ma J."/>
        </authorList>
    </citation>
    <scope>NUCLEOTIDE SEQUENCE [LARGE SCALE GENOMIC DNA]</scope>
    <source>
        <strain evidence="2 3">CGMCC 1.10593</strain>
    </source>
</reference>